<reference evidence="11" key="1">
    <citation type="journal article" date="2019" name="Int. J. Syst. Evol. Microbiol.">
        <title>The Global Catalogue of Microorganisms (GCM) 10K type strain sequencing project: providing services to taxonomists for standard genome sequencing and annotation.</title>
        <authorList>
            <consortium name="The Broad Institute Genomics Platform"/>
            <consortium name="The Broad Institute Genome Sequencing Center for Infectious Disease"/>
            <person name="Wu L."/>
            <person name="Ma J."/>
        </authorList>
    </citation>
    <scope>NUCLEOTIDE SEQUENCE [LARGE SCALE GENOMIC DNA]</scope>
    <source>
        <strain evidence="11">CGMCC 1.15044</strain>
    </source>
</reference>
<evidence type="ECO:0000256" key="9">
    <source>
        <dbReference type="SAM" id="MobiDB-lite"/>
    </source>
</evidence>
<dbReference type="PROSITE" id="PS00868">
    <property type="entry name" value="CYS_MET_METAB_PP"/>
    <property type="match status" value="1"/>
</dbReference>
<dbReference type="RefSeq" id="WP_094095803.1">
    <property type="nucleotide sequence ID" value="NZ_BMHF01000007.1"/>
</dbReference>
<evidence type="ECO:0000256" key="4">
    <source>
        <dbReference type="ARBA" id="ARBA00022605"/>
    </source>
</evidence>
<evidence type="ECO:0000256" key="5">
    <source>
        <dbReference type="ARBA" id="ARBA00022898"/>
    </source>
</evidence>
<comment type="caution">
    <text evidence="10">The sequence shown here is derived from an EMBL/GenBank/DDBJ whole genome shotgun (WGS) entry which is preliminary data.</text>
</comment>
<organism evidence="10 11">
    <name type="scientific">Paenibacillus physcomitrellae</name>
    <dbReference type="NCBI Taxonomy" id="1619311"/>
    <lineage>
        <taxon>Bacteria</taxon>
        <taxon>Bacillati</taxon>
        <taxon>Bacillota</taxon>
        <taxon>Bacilli</taxon>
        <taxon>Bacillales</taxon>
        <taxon>Paenibacillaceae</taxon>
        <taxon>Paenibacillus</taxon>
    </lineage>
</organism>
<dbReference type="Gene3D" id="3.90.1150.10">
    <property type="entry name" value="Aspartate Aminotransferase, domain 1"/>
    <property type="match status" value="1"/>
</dbReference>
<evidence type="ECO:0000313" key="11">
    <source>
        <dbReference type="Proteomes" id="UP000609323"/>
    </source>
</evidence>
<evidence type="ECO:0000256" key="1">
    <source>
        <dbReference type="ARBA" id="ARBA00001933"/>
    </source>
</evidence>
<keyword evidence="6" id="KW-0486">Methionine biosynthesis</keyword>
<dbReference type="PIRSF" id="PIRSF001434">
    <property type="entry name" value="CGS"/>
    <property type="match status" value="1"/>
</dbReference>
<evidence type="ECO:0000256" key="6">
    <source>
        <dbReference type="ARBA" id="ARBA00023167"/>
    </source>
</evidence>
<dbReference type="InterPro" id="IPR000277">
    <property type="entry name" value="Cys/Met-Metab_PyrdxlP-dep_enz"/>
</dbReference>
<feature type="region of interest" description="Disordered" evidence="9">
    <location>
        <begin position="1"/>
        <end position="21"/>
    </location>
</feature>
<evidence type="ECO:0000256" key="8">
    <source>
        <dbReference type="RuleBase" id="RU362118"/>
    </source>
</evidence>
<keyword evidence="11" id="KW-1185">Reference proteome</keyword>
<dbReference type="InterPro" id="IPR054542">
    <property type="entry name" value="Cys_met_metab_PP"/>
</dbReference>
<dbReference type="Proteomes" id="UP000609323">
    <property type="component" value="Unassembled WGS sequence"/>
</dbReference>
<dbReference type="Gene3D" id="3.40.640.10">
    <property type="entry name" value="Type I PLP-dependent aspartate aminotransferase-like (Major domain)"/>
    <property type="match status" value="1"/>
</dbReference>
<keyword evidence="4" id="KW-0028">Amino-acid biosynthesis</keyword>
<dbReference type="EC" id="4.4.1.13" evidence="3"/>
<comment type="cofactor">
    <cofactor evidence="1 8">
        <name>pyridoxal 5'-phosphate</name>
        <dbReference type="ChEBI" id="CHEBI:597326"/>
    </cofactor>
</comment>
<keyword evidence="7" id="KW-0456">Lyase</keyword>
<feature type="compositionally biased region" description="Basic and acidic residues" evidence="9">
    <location>
        <begin position="1"/>
        <end position="10"/>
    </location>
</feature>
<proteinExistence type="inferred from homology"/>
<keyword evidence="5 8" id="KW-0663">Pyridoxal phosphate</keyword>
<dbReference type="InterPro" id="IPR015424">
    <property type="entry name" value="PyrdxlP-dep_Trfase"/>
</dbReference>
<evidence type="ECO:0000256" key="2">
    <source>
        <dbReference type="ARBA" id="ARBA00009077"/>
    </source>
</evidence>
<sequence>MSHEDGKQVPDKQVSGEQKEKDLSFDTRLLHFGSEVDTATGASSVPLYQASTFHHADVFNPPLHDYSRSGNPTRQALEDYIALLEGGTNGYAFPSGMAAISTAFMLFSAGDHLIVTEDVYGGTYRLLTGILNRFGLEASFVDMTKIEEVQAALRPNTKGIYIETPSNPTLKITDIAALAAWSKEHGLISIVDNTFMTPYYQRPIELGIDIVLHSATKFLGGHSDVLAGLAVTANEELGRQVKYLQNGLGSVLGVQDSWLLMRGMKTLSARMAHSEISARRLAEWLNNREDITAVYYPGLSDHPGRGIQERQSSGYGAVVSFDVGSGDRAKRLLNAVKLPIVAVSLGAVESILSYPAMMSHASMPPEVRLERGITDGLLRFSVGLENIEDLIADLEQALEQ</sequence>
<dbReference type="CDD" id="cd00614">
    <property type="entry name" value="CGS_like"/>
    <property type="match status" value="1"/>
</dbReference>
<dbReference type="InterPro" id="IPR015422">
    <property type="entry name" value="PyrdxlP-dep_Trfase_small"/>
</dbReference>
<protein>
    <recommendedName>
        <fullName evidence="3">cysteine-S-conjugate beta-lyase</fullName>
        <ecNumber evidence="3">4.4.1.13</ecNumber>
    </recommendedName>
</protein>
<dbReference type="SUPFAM" id="SSF53383">
    <property type="entry name" value="PLP-dependent transferases"/>
    <property type="match status" value="1"/>
</dbReference>
<name>A0ABQ1G7P0_9BACL</name>
<dbReference type="InterPro" id="IPR015421">
    <property type="entry name" value="PyrdxlP-dep_Trfase_major"/>
</dbReference>
<dbReference type="PANTHER" id="PTHR11808">
    <property type="entry name" value="TRANS-SULFURATION ENZYME FAMILY MEMBER"/>
    <property type="match status" value="1"/>
</dbReference>
<gene>
    <name evidence="10" type="primary">metC</name>
    <name evidence="10" type="ORF">GCM10010917_24550</name>
</gene>
<dbReference type="PANTHER" id="PTHR11808:SF50">
    <property type="entry name" value="CYSTATHIONINE BETA-LYASE"/>
    <property type="match status" value="1"/>
</dbReference>
<evidence type="ECO:0000256" key="3">
    <source>
        <dbReference type="ARBA" id="ARBA00012224"/>
    </source>
</evidence>
<evidence type="ECO:0000256" key="7">
    <source>
        <dbReference type="ARBA" id="ARBA00023239"/>
    </source>
</evidence>
<comment type="similarity">
    <text evidence="2 8">Belongs to the trans-sulfuration enzymes family.</text>
</comment>
<evidence type="ECO:0000313" key="10">
    <source>
        <dbReference type="EMBL" id="GGA38350.1"/>
    </source>
</evidence>
<dbReference type="Pfam" id="PF01053">
    <property type="entry name" value="Cys_Met_Meta_PP"/>
    <property type="match status" value="1"/>
</dbReference>
<accession>A0ABQ1G7P0</accession>
<dbReference type="EMBL" id="BMHF01000007">
    <property type="protein sequence ID" value="GGA38350.1"/>
    <property type="molecule type" value="Genomic_DNA"/>
</dbReference>